<feature type="compositionally biased region" description="Basic and acidic residues" evidence="2">
    <location>
        <begin position="797"/>
        <end position="826"/>
    </location>
</feature>
<reference evidence="6" key="1">
    <citation type="submission" date="2021-06" db="EMBL/GenBank/DDBJ databases">
        <authorList>
            <person name="Kallberg Y."/>
            <person name="Tangrot J."/>
            <person name="Rosling A."/>
        </authorList>
    </citation>
    <scope>NUCLEOTIDE SEQUENCE</scope>
    <source>
        <strain evidence="6">CL551</strain>
    </source>
</reference>
<feature type="region of interest" description="Disordered" evidence="2">
    <location>
        <begin position="771"/>
        <end position="831"/>
    </location>
</feature>
<dbReference type="Gene3D" id="3.40.50.410">
    <property type="entry name" value="von Willebrand factor, type A domain"/>
    <property type="match status" value="1"/>
</dbReference>
<dbReference type="PROSITE" id="PS50097">
    <property type="entry name" value="BTB"/>
    <property type="match status" value="1"/>
</dbReference>
<proteinExistence type="predicted"/>
<sequence length="1065" mass="121575">MLTQRPTAFCELSSELKNREITSVTKISRDFENLFELKKFRDKALTSDGKKIDNYTVKIFDISPKDFEVLLRYIYNGHILLDGRSSLEIFNLLLAALKLNLEEAASYLQLSLVKYHHEWLYRNFSLVYDTCKQYPKLGLLLSYCMKYPNTLFMTENFVKFEKQVLVDLLENHNLEVDVIEIWNMILKWGLVKHPSMNSNPKYWTTEEIKALSKSLEDLIPLIPFHNLSPEQIDHYIQPYRKLFQGSLYEELVQTSRIKYEEKNALNFKIPEAVNSWSHGERPTLSLFICLDVSGSMCYAIHQAKGVILKMIEELLQKGILVEKDITCFFYASSCNEVRFGDHPNMLWNNGEIKKCFDGVKADGVSNFDSAFKSIIQNLDRVNINNDLAIVFFTDGQASLPVREEAKKELEGALLKTPYTTVVHTIGFKKDHDASLLSWLTKSGSKEGNFMHIENSREISNISSAMIPLLEQTLDVKVGNREPMAEQFDDRTAIHKGRRSPMTIQSIIYCILHEIQIFANEIINHIERNEYERIQRILAEVEKYEEHLNGILPMTPPKILEIHDDIIQDTKHTIDEFKIILTKKSDGSLTNEKIAKFNDLIYKNICELKNPTIFKLPIREIDDGHSTSASDNTNDTPTSNDKSISLLLDKINSLEDKINNTATSDDKSISLLLDKINSLEANINNTPTSDDKSISLLLDKINSLEANINNTPTINDKSISLLLDKINSLEDKIKNTTTSEDKSISLLLDKINSLEANIDQKFDSLQSSIIKAEKETDNQDNKKVEETDDPDNQEVEEKETGGQDIQKIEEKETSGQDIQKVEEKETIGQDIQEVEEKETIDQDKQKIQKSIEMVKKSIRCGSKVIFVHVSTGRYLTARKSQRGVIAVVSLAHDIDPNNDLWTITEVKSSRGISKKRPVRLNTNIRLKHKETSRNLHCASIETNSNSQCMHVKNASTKRKVTLYPGNNSDDNWLIQRCESNSNKNHLVNGDIVFLVHSAIKDHALYYCDTDDKAQGVHCYGIGEENNKIRVITRHSDASCDVKCPRDTMAEIGNYDVMQVDASKTNK</sequence>
<evidence type="ECO:0000259" key="3">
    <source>
        <dbReference type="PROSITE" id="PS50097"/>
    </source>
</evidence>
<feature type="domain" description="BTB" evidence="3">
    <location>
        <begin position="24"/>
        <end position="83"/>
    </location>
</feature>
<dbReference type="Pfam" id="PF00651">
    <property type="entry name" value="BTB"/>
    <property type="match status" value="1"/>
</dbReference>
<comment type="caution">
    <text evidence="6">The sequence shown here is derived from an EMBL/GenBank/DDBJ whole genome shotgun (WGS) entry which is preliminary data.</text>
</comment>
<dbReference type="InterPro" id="IPR016093">
    <property type="entry name" value="MIR_motif"/>
</dbReference>
<dbReference type="InterPro" id="IPR036465">
    <property type="entry name" value="vWFA_dom_sf"/>
</dbReference>
<dbReference type="InterPro" id="IPR011333">
    <property type="entry name" value="SKP1/BTB/POZ_sf"/>
</dbReference>
<evidence type="ECO:0000313" key="6">
    <source>
        <dbReference type="EMBL" id="CAG8557707.1"/>
    </source>
</evidence>
<feature type="domain" description="VWFA" evidence="4">
    <location>
        <begin position="285"/>
        <end position="465"/>
    </location>
</feature>
<feature type="compositionally biased region" description="Acidic residues" evidence="2">
    <location>
        <begin position="785"/>
        <end position="796"/>
    </location>
</feature>
<evidence type="ECO:0000256" key="2">
    <source>
        <dbReference type="SAM" id="MobiDB-lite"/>
    </source>
</evidence>
<accession>A0A9N9B728</accession>
<feature type="domain" description="MIR" evidence="5">
    <location>
        <begin position="914"/>
        <end position="976"/>
    </location>
</feature>
<dbReference type="PROSITE" id="PS50919">
    <property type="entry name" value="MIR"/>
    <property type="match status" value="2"/>
</dbReference>
<gene>
    <name evidence="6" type="ORF">AMORRO_LOCUS5870</name>
</gene>
<feature type="compositionally biased region" description="Basic and acidic residues" evidence="2">
    <location>
        <begin position="771"/>
        <end position="784"/>
    </location>
</feature>
<keyword evidence="7" id="KW-1185">Reference proteome</keyword>
<dbReference type="SMART" id="SM00472">
    <property type="entry name" value="MIR"/>
    <property type="match status" value="2"/>
</dbReference>
<dbReference type="SUPFAM" id="SSF82109">
    <property type="entry name" value="MIR domain"/>
    <property type="match status" value="1"/>
</dbReference>
<dbReference type="Gene3D" id="3.30.710.10">
    <property type="entry name" value="Potassium Channel Kv1.1, Chain A"/>
    <property type="match status" value="1"/>
</dbReference>
<dbReference type="SUPFAM" id="SSF54695">
    <property type="entry name" value="POZ domain"/>
    <property type="match status" value="1"/>
</dbReference>
<protein>
    <submittedName>
        <fullName evidence="6">13036_t:CDS:1</fullName>
    </submittedName>
</protein>
<dbReference type="InterPro" id="IPR000210">
    <property type="entry name" value="BTB/POZ_dom"/>
</dbReference>
<keyword evidence="1" id="KW-0677">Repeat</keyword>
<evidence type="ECO:0000259" key="5">
    <source>
        <dbReference type="PROSITE" id="PS50919"/>
    </source>
</evidence>
<dbReference type="Gene3D" id="2.80.10.50">
    <property type="match status" value="1"/>
</dbReference>
<dbReference type="EMBL" id="CAJVPV010003688">
    <property type="protein sequence ID" value="CAG8557707.1"/>
    <property type="molecule type" value="Genomic_DNA"/>
</dbReference>
<organism evidence="6 7">
    <name type="scientific">Acaulospora morrowiae</name>
    <dbReference type="NCBI Taxonomy" id="94023"/>
    <lineage>
        <taxon>Eukaryota</taxon>
        <taxon>Fungi</taxon>
        <taxon>Fungi incertae sedis</taxon>
        <taxon>Mucoromycota</taxon>
        <taxon>Glomeromycotina</taxon>
        <taxon>Glomeromycetes</taxon>
        <taxon>Diversisporales</taxon>
        <taxon>Acaulosporaceae</taxon>
        <taxon>Acaulospora</taxon>
    </lineage>
</organism>
<dbReference type="Proteomes" id="UP000789342">
    <property type="component" value="Unassembled WGS sequence"/>
</dbReference>
<evidence type="ECO:0000256" key="1">
    <source>
        <dbReference type="ARBA" id="ARBA00022737"/>
    </source>
</evidence>
<dbReference type="AlphaFoldDB" id="A0A9N9B728"/>
<dbReference type="InterPro" id="IPR002035">
    <property type="entry name" value="VWF_A"/>
</dbReference>
<dbReference type="Pfam" id="PF02815">
    <property type="entry name" value="MIR"/>
    <property type="match status" value="1"/>
</dbReference>
<dbReference type="CDD" id="cd18186">
    <property type="entry name" value="BTB_POZ_ZBTB_KLHL-like"/>
    <property type="match status" value="1"/>
</dbReference>
<dbReference type="PROSITE" id="PS50234">
    <property type="entry name" value="VWFA"/>
    <property type="match status" value="1"/>
</dbReference>
<feature type="domain" description="MIR" evidence="5">
    <location>
        <begin position="854"/>
        <end position="905"/>
    </location>
</feature>
<dbReference type="OrthoDB" id="299997at2759"/>
<evidence type="ECO:0000313" key="7">
    <source>
        <dbReference type="Proteomes" id="UP000789342"/>
    </source>
</evidence>
<evidence type="ECO:0000259" key="4">
    <source>
        <dbReference type="PROSITE" id="PS50234"/>
    </source>
</evidence>
<name>A0A9N9B728_9GLOM</name>
<dbReference type="SUPFAM" id="SSF53300">
    <property type="entry name" value="vWA-like"/>
    <property type="match status" value="1"/>
</dbReference>
<dbReference type="InterPro" id="IPR036300">
    <property type="entry name" value="MIR_dom_sf"/>
</dbReference>